<dbReference type="AlphaFoldDB" id="A0A1H3IQI8"/>
<dbReference type="STRING" id="1528.SAMN04488579_12423"/>
<dbReference type="Gene3D" id="3.30.730.10">
    <property type="entry name" value="AP2/ERF domain"/>
    <property type="match status" value="1"/>
</dbReference>
<dbReference type="OrthoDB" id="552713at2"/>
<dbReference type="InterPro" id="IPR016177">
    <property type="entry name" value="DNA-bd_dom_sf"/>
</dbReference>
<name>A0A1H3IQI8_EUBBA</name>
<dbReference type="Proteomes" id="UP000199652">
    <property type="component" value="Unassembled WGS sequence"/>
</dbReference>
<dbReference type="GO" id="GO:0003677">
    <property type="term" value="F:DNA binding"/>
    <property type="evidence" value="ECO:0007669"/>
    <property type="project" value="InterPro"/>
</dbReference>
<evidence type="ECO:0000313" key="1">
    <source>
        <dbReference type="EMBL" id="SDY29368.1"/>
    </source>
</evidence>
<dbReference type="RefSeq" id="WP_090246702.1">
    <property type="nucleotide sequence ID" value="NZ_FNOU01000024.1"/>
</dbReference>
<dbReference type="GO" id="GO:0003700">
    <property type="term" value="F:DNA-binding transcription factor activity"/>
    <property type="evidence" value="ECO:0007669"/>
    <property type="project" value="InterPro"/>
</dbReference>
<reference evidence="2" key="1">
    <citation type="submission" date="2016-10" db="EMBL/GenBank/DDBJ databases">
        <authorList>
            <person name="Varghese N."/>
            <person name="Submissions S."/>
        </authorList>
    </citation>
    <scope>NUCLEOTIDE SEQUENCE [LARGE SCALE GENOMIC DNA]</scope>
    <source>
        <strain evidence="2">VPI 5359</strain>
    </source>
</reference>
<keyword evidence="2" id="KW-1185">Reference proteome</keyword>
<gene>
    <name evidence="1" type="ORF">SAMN04488579_12423</name>
</gene>
<dbReference type="EMBL" id="FNOU01000024">
    <property type="protein sequence ID" value="SDY29368.1"/>
    <property type="molecule type" value="Genomic_DNA"/>
</dbReference>
<sequence>MYKDLTGLRFGKLVVTGYSGEKRGSARVWNCKCDCGNTTKATASSLKCGKVTSCGCYFREVVSKVGKESFEKIIKPKCVDGTNLRNLKMSKSKANKSGYKGVSWSKQRKKWIASITFKGKQYNLGGYEKIEDAVKARRKAEIEMFDKVLIRNNMEPTEETLQSKDIDKK</sequence>
<organism evidence="1 2">
    <name type="scientific">Eubacterium barkeri</name>
    <name type="common">Clostridium barkeri</name>
    <dbReference type="NCBI Taxonomy" id="1528"/>
    <lineage>
        <taxon>Bacteria</taxon>
        <taxon>Bacillati</taxon>
        <taxon>Bacillota</taxon>
        <taxon>Clostridia</taxon>
        <taxon>Eubacteriales</taxon>
        <taxon>Eubacteriaceae</taxon>
        <taxon>Eubacterium</taxon>
    </lineage>
</organism>
<dbReference type="InterPro" id="IPR036955">
    <property type="entry name" value="AP2/ERF_dom_sf"/>
</dbReference>
<protein>
    <submittedName>
        <fullName evidence="1">AP2 domain-containing protein</fullName>
    </submittedName>
</protein>
<evidence type="ECO:0000313" key="2">
    <source>
        <dbReference type="Proteomes" id="UP000199652"/>
    </source>
</evidence>
<dbReference type="SUPFAM" id="SSF54171">
    <property type="entry name" value="DNA-binding domain"/>
    <property type="match status" value="1"/>
</dbReference>
<proteinExistence type="predicted"/>
<accession>A0A1H3IQI8</accession>